<evidence type="ECO:0000256" key="1">
    <source>
        <dbReference type="ARBA" id="ARBA00008383"/>
    </source>
</evidence>
<keyword evidence="2 3" id="KW-0808">Transferase</keyword>
<dbReference type="PANTHER" id="PTHR48228">
    <property type="entry name" value="SUCCINYL-COA--D-CITRAMALATE COA-TRANSFERASE"/>
    <property type="match status" value="1"/>
</dbReference>
<keyword evidence="4" id="KW-1185">Reference proteome</keyword>
<comment type="similarity">
    <text evidence="1">Belongs to the CoA-transferase III family.</text>
</comment>
<proteinExistence type="inferred from homology"/>
<evidence type="ECO:0000313" key="4">
    <source>
        <dbReference type="Proteomes" id="UP000236723"/>
    </source>
</evidence>
<dbReference type="Proteomes" id="UP000236723">
    <property type="component" value="Unassembled WGS sequence"/>
</dbReference>
<dbReference type="AlphaFoldDB" id="A0A1H6E775"/>
<dbReference type="EMBL" id="FNVO01000035">
    <property type="protein sequence ID" value="SEG92806.1"/>
    <property type="molecule type" value="Genomic_DNA"/>
</dbReference>
<reference evidence="4" key="1">
    <citation type="submission" date="2016-10" db="EMBL/GenBank/DDBJ databases">
        <authorList>
            <person name="Varghese N."/>
            <person name="Submissions S."/>
        </authorList>
    </citation>
    <scope>NUCLEOTIDE SEQUENCE [LARGE SCALE GENOMIC DNA]</scope>
    <source>
        <strain evidence="4">DSM 43163</strain>
    </source>
</reference>
<name>A0A1H6E775_9ACTN</name>
<dbReference type="InterPro" id="IPR050509">
    <property type="entry name" value="CoA-transferase_III"/>
</dbReference>
<organism evidence="3 4">
    <name type="scientific">Thermomonospora echinospora</name>
    <dbReference type="NCBI Taxonomy" id="1992"/>
    <lineage>
        <taxon>Bacteria</taxon>
        <taxon>Bacillati</taxon>
        <taxon>Actinomycetota</taxon>
        <taxon>Actinomycetes</taxon>
        <taxon>Streptosporangiales</taxon>
        <taxon>Thermomonosporaceae</taxon>
        <taxon>Thermomonospora</taxon>
    </lineage>
</organism>
<dbReference type="InterPro" id="IPR003673">
    <property type="entry name" value="CoA-Trfase_fam_III"/>
</dbReference>
<dbReference type="Gene3D" id="3.30.1540.10">
    <property type="entry name" value="formyl-coa transferase, domain 3"/>
    <property type="match status" value="1"/>
</dbReference>
<dbReference type="SUPFAM" id="SSF89796">
    <property type="entry name" value="CoA-transferase family III (CaiB/BaiF)"/>
    <property type="match status" value="1"/>
</dbReference>
<dbReference type="OrthoDB" id="4251672at2"/>
<accession>A0A1H6E775</accession>
<dbReference type="Gene3D" id="3.40.50.10540">
    <property type="entry name" value="Crotonobetainyl-coa:carnitine coa-transferase, domain 1"/>
    <property type="match status" value="1"/>
</dbReference>
<dbReference type="InterPro" id="IPR023606">
    <property type="entry name" value="CoA-Trfase_III_dom_1_sf"/>
</dbReference>
<dbReference type="RefSeq" id="WP_103944516.1">
    <property type="nucleotide sequence ID" value="NZ_FNVO01000035.1"/>
</dbReference>
<dbReference type="Pfam" id="PF02515">
    <property type="entry name" value="CoA_transf_3"/>
    <property type="match status" value="1"/>
</dbReference>
<evidence type="ECO:0000256" key="2">
    <source>
        <dbReference type="ARBA" id="ARBA00022679"/>
    </source>
</evidence>
<dbReference type="PANTHER" id="PTHR48228:SF6">
    <property type="entry name" value="L-CARNITINE COA-TRANSFERASE"/>
    <property type="match status" value="1"/>
</dbReference>
<evidence type="ECO:0000313" key="3">
    <source>
        <dbReference type="EMBL" id="SEG92806.1"/>
    </source>
</evidence>
<dbReference type="InterPro" id="IPR044855">
    <property type="entry name" value="CoA-Trfase_III_dom3_sf"/>
</dbReference>
<gene>
    <name evidence="3" type="ORF">SAMN04489712_13536</name>
</gene>
<dbReference type="GO" id="GO:0016740">
    <property type="term" value="F:transferase activity"/>
    <property type="evidence" value="ECO:0007669"/>
    <property type="project" value="UniProtKB-KW"/>
</dbReference>
<protein>
    <submittedName>
        <fullName evidence="3">Crotonobetainyl-CoA:carnitine CoA-transferase CaiB</fullName>
    </submittedName>
</protein>
<sequence>MSALLPRPFDPAAVGPLEGCRVLDLSRLVSGGHCGMVLADLGADVIKIERPDGGDELRGGRIAGVAAFWTVYNRNKRSVSLNLKSEDGRRILLDLIQNADALLENFRPGTLEKLGLGPDVLLEANPRLVITRISGWGQTGPYCQMPGFGTLAEAVSGFMHRNGFADRPPAPPPTALADMVAGLYAATATVAAVLHARGGGPGQTIDVSLFEPLASIMGPDALLDQLGHLPTRGEGTRASSVKGVFRTSDDKWLALSAGAERIVKSLFAAIGEPDVLDDPRYSGYQARLDHRDEINAIIGRWIENRTSAQVLEVLRDQGVTIAPVLSMADARQDPHFLAREVYVDVPGRDGEPETIAMHNVVPRMSATPSGLRRPAPRLGEHNDEVLAEIGVSEEAMRDLVARGVLGKKATEAGDA</sequence>